<dbReference type="STRING" id="1223545.GS4_03_00630"/>
<dbReference type="Pfam" id="PF11305">
    <property type="entry name" value="DUF3107"/>
    <property type="match status" value="1"/>
</dbReference>
<accession>M0QDG0</accession>
<organism evidence="1 2">
    <name type="scientific">Gordonia soli NBRC 108243</name>
    <dbReference type="NCBI Taxonomy" id="1223545"/>
    <lineage>
        <taxon>Bacteria</taxon>
        <taxon>Bacillati</taxon>
        <taxon>Actinomycetota</taxon>
        <taxon>Actinomycetes</taxon>
        <taxon>Mycobacteriales</taxon>
        <taxon>Gordoniaceae</taxon>
        <taxon>Gordonia</taxon>
    </lineage>
</organism>
<dbReference type="AlphaFoldDB" id="M0QDG0"/>
<name>M0QDG0_9ACTN</name>
<protein>
    <recommendedName>
        <fullName evidence="3">ATP-binding protein</fullName>
    </recommendedName>
</protein>
<proteinExistence type="predicted"/>
<keyword evidence="2" id="KW-1185">Reference proteome</keyword>
<dbReference type="eggNOG" id="ENOG5032YJA">
    <property type="taxonomic scope" value="Bacteria"/>
</dbReference>
<dbReference type="EMBL" id="BANX01000003">
    <property type="protein sequence ID" value="GAC66615.1"/>
    <property type="molecule type" value="Genomic_DNA"/>
</dbReference>
<gene>
    <name evidence="1" type="ORF">GS4_03_00630</name>
</gene>
<evidence type="ECO:0008006" key="3">
    <source>
        <dbReference type="Google" id="ProtNLM"/>
    </source>
</evidence>
<dbReference type="Proteomes" id="UP000011666">
    <property type="component" value="Unassembled WGS sequence"/>
</dbReference>
<evidence type="ECO:0000313" key="1">
    <source>
        <dbReference type="EMBL" id="GAC66615.1"/>
    </source>
</evidence>
<comment type="caution">
    <text evidence="1">The sequence shown here is derived from an EMBL/GenBank/DDBJ whole genome shotgun (WGS) entry which is preliminary data.</text>
</comment>
<sequence length="109" mass="11572">MSLGSAAELAWFGEFVCGASRAPGAARDQRRMAMSVEVKIGISDSNRELSIQSTLTSDKVYAEVEAALGGKQQLLSLVDDKGSRYLVPVTKISYIEVGGGENRKVGFGS</sequence>
<reference evidence="1 2" key="1">
    <citation type="submission" date="2013-01" db="EMBL/GenBank/DDBJ databases">
        <title>Whole genome shotgun sequence of Gordonia soli NBRC 108243.</title>
        <authorList>
            <person name="Isaki-Nakamura S."/>
            <person name="Hosoyama A."/>
            <person name="Tsuchikane K."/>
            <person name="Ando Y."/>
            <person name="Baba S."/>
            <person name="Ohji S."/>
            <person name="Hamada M."/>
            <person name="Tamura T."/>
            <person name="Yamazoe A."/>
            <person name="Yamazaki S."/>
            <person name="Fujita N."/>
        </authorList>
    </citation>
    <scope>NUCLEOTIDE SEQUENCE [LARGE SCALE GENOMIC DNA]</scope>
    <source>
        <strain evidence="1 2">NBRC 108243</strain>
    </source>
</reference>
<dbReference type="InterPro" id="IPR021456">
    <property type="entry name" value="DUF3107"/>
</dbReference>
<evidence type="ECO:0000313" key="2">
    <source>
        <dbReference type="Proteomes" id="UP000011666"/>
    </source>
</evidence>